<reference evidence="2" key="2">
    <citation type="submission" date="2009-03" db="EMBL/GenBank/DDBJ databases">
        <authorList>
            <person name="Gang L."/>
        </authorList>
    </citation>
    <scope>NUCLEOTIDE SEQUENCE</scope>
    <source>
        <strain evidence="2">Anhui</strain>
    </source>
</reference>
<evidence type="ECO:0000313" key="2">
    <source>
        <dbReference type="EMBL" id="CAX73978.1"/>
    </source>
</evidence>
<keyword evidence="1" id="KW-0732">Signal</keyword>
<name>C1LH00_SCHJA</name>
<evidence type="ECO:0000256" key="1">
    <source>
        <dbReference type="SAM" id="SignalP"/>
    </source>
</evidence>
<dbReference type="AlphaFoldDB" id="C1LH00"/>
<reference evidence="2" key="1">
    <citation type="journal article" date="2009" name="Nature">
        <title>The Schistosoma japonicum genome reveals features of host-parasite interplay.</title>
        <authorList>
            <person name="Liu F."/>
            <person name="Zhou Y."/>
            <person name="Wang Z.Q."/>
            <person name="Lu G."/>
            <person name="Zheng H."/>
            <person name="Brindley P.J."/>
            <person name="McManus D.P."/>
            <person name="Blair D."/>
            <person name="Zhang Q.H."/>
            <person name="Zhong Y."/>
            <person name="Wang S."/>
            <person name="Han Z.G."/>
            <person name="Chen Z."/>
        </authorList>
    </citation>
    <scope>NUCLEOTIDE SEQUENCE</scope>
    <source>
        <strain evidence="2">Anhui</strain>
    </source>
</reference>
<feature type="chain" id="PRO_5002910266" evidence="1">
    <location>
        <begin position="28"/>
        <end position="198"/>
    </location>
</feature>
<feature type="signal peptide" evidence="1">
    <location>
        <begin position="1"/>
        <end position="27"/>
    </location>
</feature>
<proteinExistence type="evidence at transcript level"/>
<dbReference type="InterPro" id="IPR021442">
    <property type="entry name" value="DUF3091"/>
</dbReference>
<accession>C1LH00</accession>
<protein>
    <submittedName>
        <fullName evidence="2">Uncharacterized protein</fullName>
    </submittedName>
</protein>
<sequence>MSSSSSSSSSLLYINVLLLVLIHSSIQQGILNDAISNATRRLLEAQDLKNRYLSSIVNTRNSINQKRDNLIDKQPSVKEELEKYEDCQIEVHHKELVNRLLTNLNKFQEELRRNYPKHSEKIIKELNEDIVKMKEYRDTLMDEEENKMCEKPENIDSNDLAKLSELLLKYFEDDYYIALYTLKEEYLSELIKILKNAA</sequence>
<dbReference type="Pfam" id="PF11291">
    <property type="entry name" value="DUF3091"/>
    <property type="match status" value="1"/>
</dbReference>
<organism evidence="2">
    <name type="scientific">Schistosoma japonicum</name>
    <name type="common">Blood fluke</name>
    <dbReference type="NCBI Taxonomy" id="6182"/>
    <lineage>
        <taxon>Eukaryota</taxon>
        <taxon>Metazoa</taxon>
        <taxon>Spiralia</taxon>
        <taxon>Lophotrochozoa</taxon>
        <taxon>Platyhelminthes</taxon>
        <taxon>Trematoda</taxon>
        <taxon>Digenea</taxon>
        <taxon>Strigeidida</taxon>
        <taxon>Schistosomatoidea</taxon>
        <taxon>Schistosomatidae</taxon>
        <taxon>Schistosoma</taxon>
    </lineage>
</organism>
<dbReference type="EMBL" id="FN318249">
    <property type="protein sequence ID" value="CAX73978.1"/>
    <property type="molecule type" value="mRNA"/>
</dbReference>